<feature type="transmembrane region" description="Helical" evidence="10">
    <location>
        <begin position="76"/>
        <end position="92"/>
    </location>
</feature>
<dbReference type="GO" id="GO:0007200">
    <property type="term" value="P:phospholipase C-activating G protein-coupled receptor signaling pathway"/>
    <property type="evidence" value="ECO:0007669"/>
    <property type="project" value="TreeGrafter"/>
</dbReference>
<dbReference type="PANTHER" id="PTHR24232:SF85">
    <property type="entry name" value="G-PROTEIN COUPLED RECEPTOR 4"/>
    <property type="match status" value="1"/>
</dbReference>
<keyword evidence="8 9" id="KW-0807">Transducer</keyword>
<dbReference type="GeneID" id="116223213"/>
<comment type="subcellular location">
    <subcellularLocation>
        <location evidence="1">Membrane</location>
        <topology evidence="1">Multi-pass membrane protein</topology>
    </subcellularLocation>
</comment>
<protein>
    <submittedName>
        <fullName evidence="13 14">Ovarian cancer G-protein coupled receptor 1-like</fullName>
    </submittedName>
</protein>
<dbReference type="GO" id="GO:0004930">
    <property type="term" value="F:G protein-coupled receptor activity"/>
    <property type="evidence" value="ECO:0007669"/>
    <property type="project" value="UniProtKB-KW"/>
</dbReference>
<dbReference type="Pfam" id="PF00001">
    <property type="entry name" value="7tm_1"/>
    <property type="match status" value="1"/>
</dbReference>
<dbReference type="PRINTS" id="PR00237">
    <property type="entry name" value="GPCRRHODOPSN"/>
</dbReference>
<reference evidence="13 14" key="1">
    <citation type="submission" date="2025-04" db="UniProtKB">
        <authorList>
            <consortium name="RefSeq"/>
        </authorList>
    </citation>
    <scope>IDENTIFICATION</scope>
</reference>
<feature type="transmembrane region" description="Helical" evidence="10">
    <location>
        <begin position="151"/>
        <end position="174"/>
    </location>
</feature>
<evidence type="ECO:0000256" key="2">
    <source>
        <dbReference type="ARBA" id="ARBA00022692"/>
    </source>
</evidence>
<evidence type="ECO:0000256" key="6">
    <source>
        <dbReference type="ARBA" id="ARBA00023170"/>
    </source>
</evidence>
<evidence type="ECO:0000256" key="5">
    <source>
        <dbReference type="ARBA" id="ARBA00023136"/>
    </source>
</evidence>
<feature type="transmembrane region" description="Helical" evidence="10">
    <location>
        <begin position="44"/>
        <end position="64"/>
    </location>
</feature>
<keyword evidence="3 10" id="KW-1133">Transmembrane helix</keyword>
<accession>A0A6P8GJG4</accession>
<dbReference type="KEGG" id="char:116223213"/>
<keyword evidence="2 9" id="KW-0812">Transmembrane</keyword>
<dbReference type="SUPFAM" id="SSF81321">
    <property type="entry name" value="Family A G protein-coupled receptor-like"/>
    <property type="match status" value="1"/>
</dbReference>
<dbReference type="GeneTree" id="ENSGT00940000164014"/>
<dbReference type="InterPro" id="IPR017452">
    <property type="entry name" value="GPCR_Rhodpsn_7TM"/>
</dbReference>
<evidence type="ECO:0000256" key="8">
    <source>
        <dbReference type="ARBA" id="ARBA00023224"/>
    </source>
</evidence>
<dbReference type="RefSeq" id="XP_031435046.1">
    <property type="nucleotide sequence ID" value="XM_031579186.2"/>
</dbReference>
<evidence type="ECO:0000259" key="11">
    <source>
        <dbReference type="PROSITE" id="PS50262"/>
    </source>
</evidence>
<keyword evidence="4 9" id="KW-0297">G-protein coupled receptor</keyword>
<evidence type="ECO:0000313" key="13">
    <source>
        <dbReference type="RefSeq" id="XP_031435040.1"/>
    </source>
</evidence>
<feature type="transmembrane region" description="Helical" evidence="10">
    <location>
        <begin position="261"/>
        <end position="279"/>
    </location>
</feature>
<dbReference type="RefSeq" id="XP_031435040.1">
    <property type="nucleotide sequence ID" value="XM_031579180.2"/>
</dbReference>
<name>A0A6P8GJG4_CLUHA</name>
<feature type="transmembrane region" description="Helical" evidence="10">
    <location>
        <begin position="216"/>
        <end position="241"/>
    </location>
</feature>
<dbReference type="PROSITE" id="PS00237">
    <property type="entry name" value="G_PROTEIN_RECEP_F1_1"/>
    <property type="match status" value="1"/>
</dbReference>
<evidence type="ECO:0000256" key="7">
    <source>
        <dbReference type="ARBA" id="ARBA00023180"/>
    </source>
</evidence>
<dbReference type="PROSITE" id="PS50262">
    <property type="entry name" value="G_PROTEIN_RECEP_F1_2"/>
    <property type="match status" value="1"/>
</dbReference>
<dbReference type="GO" id="GO:0005886">
    <property type="term" value="C:plasma membrane"/>
    <property type="evidence" value="ECO:0007669"/>
    <property type="project" value="TreeGrafter"/>
</dbReference>
<dbReference type="InterPro" id="IPR000276">
    <property type="entry name" value="GPCR_Rhodpsn"/>
</dbReference>
<feature type="domain" description="G-protein coupled receptors family 1 profile" evidence="11">
    <location>
        <begin position="43"/>
        <end position="276"/>
    </location>
</feature>
<evidence type="ECO:0000256" key="10">
    <source>
        <dbReference type="SAM" id="Phobius"/>
    </source>
</evidence>
<evidence type="ECO:0000313" key="14">
    <source>
        <dbReference type="RefSeq" id="XP_031435046.1"/>
    </source>
</evidence>
<dbReference type="GO" id="GO:0035025">
    <property type="term" value="P:positive regulation of Rho protein signal transduction"/>
    <property type="evidence" value="ECO:0007669"/>
    <property type="project" value="TreeGrafter"/>
</dbReference>
<evidence type="ECO:0000256" key="9">
    <source>
        <dbReference type="RuleBase" id="RU000688"/>
    </source>
</evidence>
<dbReference type="Proteomes" id="UP000515152">
    <property type="component" value="Chromosome 2"/>
</dbReference>
<evidence type="ECO:0000256" key="1">
    <source>
        <dbReference type="ARBA" id="ARBA00004141"/>
    </source>
</evidence>
<proteinExistence type="inferred from homology"/>
<organism evidence="12 13">
    <name type="scientific">Clupea harengus</name>
    <name type="common">Atlantic herring</name>
    <dbReference type="NCBI Taxonomy" id="7950"/>
    <lineage>
        <taxon>Eukaryota</taxon>
        <taxon>Metazoa</taxon>
        <taxon>Chordata</taxon>
        <taxon>Craniata</taxon>
        <taxon>Vertebrata</taxon>
        <taxon>Euteleostomi</taxon>
        <taxon>Actinopterygii</taxon>
        <taxon>Neopterygii</taxon>
        <taxon>Teleostei</taxon>
        <taxon>Clupei</taxon>
        <taxon>Clupeiformes</taxon>
        <taxon>Clupeoidei</taxon>
        <taxon>Clupeidae</taxon>
        <taxon>Clupea</taxon>
    </lineage>
</organism>
<feature type="transmembrane region" description="Helical" evidence="10">
    <location>
        <begin position="180"/>
        <end position="204"/>
    </location>
</feature>
<dbReference type="PANTHER" id="PTHR24232">
    <property type="entry name" value="G-PROTEIN COUPLED RECEPTOR"/>
    <property type="match status" value="1"/>
</dbReference>
<keyword evidence="5 10" id="KW-0472">Membrane</keyword>
<feature type="transmembrane region" description="Helical" evidence="10">
    <location>
        <begin position="112"/>
        <end position="131"/>
    </location>
</feature>
<evidence type="ECO:0000256" key="4">
    <source>
        <dbReference type="ARBA" id="ARBA00023040"/>
    </source>
</evidence>
<keyword evidence="6 9" id="KW-0675">Receptor</keyword>
<evidence type="ECO:0000313" key="12">
    <source>
        <dbReference type="Proteomes" id="UP000515152"/>
    </source>
</evidence>
<gene>
    <name evidence="13 14" type="primary">LOC116223213</name>
</gene>
<comment type="similarity">
    <text evidence="9">Belongs to the G-protein coupled receptor 1 family.</text>
</comment>
<dbReference type="Gene3D" id="1.20.1070.10">
    <property type="entry name" value="Rhodopsin 7-helix transmembrane proteins"/>
    <property type="match status" value="1"/>
</dbReference>
<dbReference type="AlphaFoldDB" id="A0A6P8GJG4"/>
<dbReference type="OrthoDB" id="8834936at2759"/>
<keyword evidence="12" id="KW-1185">Reference proteome</keyword>
<keyword evidence="7" id="KW-0325">Glycoprotein</keyword>
<evidence type="ECO:0000256" key="3">
    <source>
        <dbReference type="ARBA" id="ARBA00022989"/>
    </source>
</evidence>
<sequence length="312" mass="36120">MEEPHNQTSAYDYTEPTFFYYDPFYYDVSDHSYPYSIIQDFQTILLIVHCLIFSVALPLICVAFHGLHSVVKTNHVVYVINLFISDLIQVFAKLILSVTRQMHVYEVDLPMMLVYIFGVGLNVCFMVCISAERYTMIAHTVWYRNMLRLRISVFVSVAVWILILISCVILSTISNDNLSIVVLVGMLLPYPLVVSFFVGTWRALSRTSVPHNDQRQIMATLALVLCVYTISFLPHIVIIILSRFPYVYTDPVSQHKWEHSSEILIALNPLFDFLLYVFMRKDAKDIFSALFSCFYKRHEANTVQTYVTEAQV</sequence>